<protein>
    <submittedName>
        <fullName evidence="5">FZ domain-containing protein</fullName>
    </submittedName>
</protein>
<dbReference type="AlphaFoldDB" id="A0A183D8X6"/>
<accession>A0A183D8X6</accession>
<keyword evidence="2" id="KW-1133">Transmembrane helix</keyword>
<evidence type="ECO:0000313" key="3">
    <source>
        <dbReference type="EMBL" id="VDK49432.1"/>
    </source>
</evidence>
<feature type="compositionally biased region" description="Low complexity" evidence="1">
    <location>
        <begin position="141"/>
        <end position="154"/>
    </location>
</feature>
<dbReference type="WBParaSite" id="GPUH_0000517401-mRNA-1">
    <property type="protein sequence ID" value="GPUH_0000517401-mRNA-1"/>
    <property type="gene ID" value="GPUH_0000517401"/>
</dbReference>
<dbReference type="EMBL" id="UYRT01010593">
    <property type="protein sequence ID" value="VDK49432.1"/>
    <property type="molecule type" value="Genomic_DNA"/>
</dbReference>
<dbReference type="Proteomes" id="UP000271098">
    <property type="component" value="Unassembled WGS sequence"/>
</dbReference>
<proteinExistence type="predicted"/>
<keyword evidence="2" id="KW-0472">Membrane</keyword>
<feature type="region of interest" description="Disordered" evidence="1">
    <location>
        <begin position="1"/>
        <end position="32"/>
    </location>
</feature>
<sequence length="160" mass="17833">DSYDRSYEDGGAKSAGSEQDKTGGSDTSDFYNHAESGMQEKMRRVRPLVCCLIIFISTLNPCYCICPLIRQRTREECFLATKRPFCYDEELDGVAESLQSSNGSHDDDDTRASTAKGLETPVARSPARTNDWTEPKDFKGVSSRSTSESDSDVSFFDPHF</sequence>
<reference evidence="5" key="1">
    <citation type="submission" date="2016-06" db="UniProtKB">
        <authorList>
            <consortium name="WormBaseParasite"/>
        </authorList>
    </citation>
    <scope>IDENTIFICATION</scope>
</reference>
<evidence type="ECO:0000256" key="1">
    <source>
        <dbReference type="SAM" id="MobiDB-lite"/>
    </source>
</evidence>
<evidence type="ECO:0000313" key="5">
    <source>
        <dbReference type="WBParaSite" id="GPUH_0000517401-mRNA-1"/>
    </source>
</evidence>
<evidence type="ECO:0000313" key="4">
    <source>
        <dbReference type="Proteomes" id="UP000271098"/>
    </source>
</evidence>
<name>A0A183D8X6_9BILA</name>
<evidence type="ECO:0000256" key="2">
    <source>
        <dbReference type="SAM" id="Phobius"/>
    </source>
</evidence>
<keyword evidence="2" id="KW-0812">Transmembrane</keyword>
<feature type="region of interest" description="Disordered" evidence="1">
    <location>
        <begin position="97"/>
        <end position="160"/>
    </location>
</feature>
<feature type="transmembrane region" description="Helical" evidence="2">
    <location>
        <begin position="48"/>
        <end position="70"/>
    </location>
</feature>
<keyword evidence="4" id="KW-1185">Reference proteome</keyword>
<reference evidence="3 4" key="2">
    <citation type="submission" date="2018-11" db="EMBL/GenBank/DDBJ databases">
        <authorList>
            <consortium name="Pathogen Informatics"/>
        </authorList>
    </citation>
    <scope>NUCLEOTIDE SEQUENCE [LARGE SCALE GENOMIC DNA]</scope>
</reference>
<organism evidence="5">
    <name type="scientific">Gongylonema pulchrum</name>
    <dbReference type="NCBI Taxonomy" id="637853"/>
    <lineage>
        <taxon>Eukaryota</taxon>
        <taxon>Metazoa</taxon>
        <taxon>Ecdysozoa</taxon>
        <taxon>Nematoda</taxon>
        <taxon>Chromadorea</taxon>
        <taxon>Rhabditida</taxon>
        <taxon>Spirurina</taxon>
        <taxon>Spiruromorpha</taxon>
        <taxon>Spiruroidea</taxon>
        <taxon>Gongylonematidae</taxon>
        <taxon>Gongylonema</taxon>
    </lineage>
</organism>
<feature type="compositionally biased region" description="Basic and acidic residues" evidence="1">
    <location>
        <begin position="1"/>
        <end position="11"/>
    </location>
</feature>
<gene>
    <name evidence="3" type="ORF">GPUH_LOCUS5167</name>
</gene>